<dbReference type="Gene3D" id="3.40.1440.10">
    <property type="entry name" value="GIY-YIG endonuclease"/>
    <property type="match status" value="1"/>
</dbReference>
<dbReference type="Proteomes" id="UP000220904">
    <property type="component" value="Unassembled WGS sequence"/>
</dbReference>
<dbReference type="InterPro" id="IPR016181">
    <property type="entry name" value="Acyl_CoA_acyltransferase"/>
</dbReference>
<evidence type="ECO:0000313" key="5">
    <source>
        <dbReference type="Proteomes" id="UP000220904"/>
    </source>
</evidence>
<dbReference type="SMART" id="SM00465">
    <property type="entry name" value="GIYc"/>
    <property type="match status" value="1"/>
</dbReference>
<dbReference type="OrthoDB" id="9798006at2"/>
<gene>
    <name evidence="4" type="ORF">CHR60_00290</name>
</gene>
<evidence type="ECO:0008006" key="6">
    <source>
        <dbReference type="Google" id="ProtNLM"/>
    </source>
</evidence>
<dbReference type="AlphaFoldDB" id="A0A2A7BA65"/>
<feature type="domain" description="GIY-YIG" evidence="2">
    <location>
        <begin position="11"/>
        <end position="86"/>
    </location>
</feature>
<dbReference type="PROSITE" id="PS51186">
    <property type="entry name" value="GNAT"/>
    <property type="match status" value="1"/>
</dbReference>
<dbReference type="InterPro" id="IPR035901">
    <property type="entry name" value="GIY-YIG_endonuc_sf"/>
</dbReference>
<protein>
    <recommendedName>
        <fullName evidence="6">GNAT family N-acetyltransferase</fullName>
    </recommendedName>
</protein>
<dbReference type="InterPro" id="IPR000182">
    <property type="entry name" value="GNAT_dom"/>
</dbReference>
<dbReference type="PANTHER" id="PTHR34477">
    <property type="entry name" value="UPF0213 PROTEIN YHBQ"/>
    <property type="match status" value="1"/>
</dbReference>
<dbReference type="PROSITE" id="PS50164">
    <property type="entry name" value="GIY_YIG"/>
    <property type="match status" value="1"/>
</dbReference>
<proteinExistence type="inferred from homology"/>
<dbReference type="InterPro" id="IPR050190">
    <property type="entry name" value="UPF0213_domain"/>
</dbReference>
<accession>A0A2A7BA65</accession>
<dbReference type="SUPFAM" id="SSF82771">
    <property type="entry name" value="GIY-YIG endonuclease"/>
    <property type="match status" value="1"/>
</dbReference>
<dbReference type="RefSeq" id="WP_097791200.1">
    <property type="nucleotide sequence ID" value="NZ_CP065377.1"/>
</dbReference>
<dbReference type="CDD" id="cd10456">
    <property type="entry name" value="GIY-YIG_UPF0213"/>
    <property type="match status" value="1"/>
</dbReference>
<sequence>MSAGTEQETEERAYVYMVRCAGGQLYTGWTNDPGARLHAHKTGRGAKATRAMGAERFAYLERCADRSAALRREAALKKLPKAKKEALCAGWEEKNLPRLSVASRADAKDILELYNWYVLHHTATFQVTPSTLEEYEDWVDNTLKVAPLLLARDADGRLLGYACAHRWHPREAYDWSVESTIYCAPDARGCGVGTLLYRALLELLAACGYWNVYALVADPNPASERIHAQLGFSCVGRTPHTAYKFGWLGLSTWWLALRTGNEKPAPVRMVTAEQTQAVLCKYGKTE</sequence>
<dbReference type="InterPro" id="IPR000305">
    <property type="entry name" value="GIY-YIG_endonuc"/>
</dbReference>
<dbReference type="GO" id="GO:0016747">
    <property type="term" value="F:acyltransferase activity, transferring groups other than amino-acyl groups"/>
    <property type="evidence" value="ECO:0007669"/>
    <property type="project" value="InterPro"/>
</dbReference>
<reference evidence="4 5" key="1">
    <citation type="journal article" date="2017" name="Front. Microbiol.">
        <title>New Insights into the Diversity of the Genus Faecalibacterium.</title>
        <authorList>
            <person name="Benevides L."/>
            <person name="Burman S."/>
            <person name="Martin R."/>
            <person name="Robert V."/>
            <person name="Thomas M."/>
            <person name="Miquel S."/>
            <person name="Chain F."/>
            <person name="Sokol H."/>
            <person name="Bermudez-Humaran L.G."/>
            <person name="Morrison M."/>
            <person name="Langella P."/>
            <person name="Azevedo V.A."/>
            <person name="Chatel J.M."/>
            <person name="Soares S."/>
        </authorList>
    </citation>
    <scope>NUCLEOTIDE SEQUENCE [LARGE SCALE GENOMIC DNA]</scope>
    <source>
        <strain evidence="4 5">AHMP21</strain>
    </source>
</reference>
<evidence type="ECO:0000259" key="3">
    <source>
        <dbReference type="PROSITE" id="PS51186"/>
    </source>
</evidence>
<dbReference type="Pfam" id="PF00583">
    <property type="entry name" value="Acetyltransf_1"/>
    <property type="match status" value="1"/>
</dbReference>
<comment type="similarity">
    <text evidence="1">Belongs to the UPF0213 family.</text>
</comment>
<dbReference type="Gene3D" id="3.40.630.30">
    <property type="match status" value="1"/>
</dbReference>
<feature type="domain" description="N-acetyltransferase" evidence="3">
    <location>
        <begin position="97"/>
        <end position="260"/>
    </location>
</feature>
<dbReference type="Pfam" id="PF01541">
    <property type="entry name" value="GIY-YIG"/>
    <property type="match status" value="1"/>
</dbReference>
<evidence type="ECO:0000256" key="1">
    <source>
        <dbReference type="ARBA" id="ARBA00007435"/>
    </source>
</evidence>
<comment type="caution">
    <text evidence="4">The sequence shown here is derived from an EMBL/GenBank/DDBJ whole genome shotgun (WGS) entry which is preliminary data.</text>
</comment>
<dbReference type="EMBL" id="NOUV01000001">
    <property type="protein sequence ID" value="PDX88229.1"/>
    <property type="molecule type" value="Genomic_DNA"/>
</dbReference>
<evidence type="ECO:0000313" key="4">
    <source>
        <dbReference type="EMBL" id="PDX88229.1"/>
    </source>
</evidence>
<organism evidence="4 5">
    <name type="scientific">Faecalibacterium prausnitzii</name>
    <dbReference type="NCBI Taxonomy" id="853"/>
    <lineage>
        <taxon>Bacteria</taxon>
        <taxon>Bacillati</taxon>
        <taxon>Bacillota</taxon>
        <taxon>Clostridia</taxon>
        <taxon>Eubacteriales</taxon>
        <taxon>Oscillospiraceae</taxon>
        <taxon>Faecalibacterium</taxon>
    </lineage>
</organism>
<name>A0A2A7BA65_9FIRM</name>
<dbReference type="PANTHER" id="PTHR34477:SF1">
    <property type="entry name" value="UPF0213 PROTEIN YHBQ"/>
    <property type="match status" value="1"/>
</dbReference>
<dbReference type="SUPFAM" id="SSF55729">
    <property type="entry name" value="Acyl-CoA N-acyltransferases (Nat)"/>
    <property type="match status" value="1"/>
</dbReference>
<evidence type="ECO:0000259" key="2">
    <source>
        <dbReference type="PROSITE" id="PS50164"/>
    </source>
</evidence>